<gene>
    <name evidence="4" type="ORF">Tci_089515</name>
</gene>
<dbReference type="EMBL" id="BKCJ010016505">
    <property type="protein sequence ID" value="GEV17538.1"/>
    <property type="molecule type" value="Genomic_DNA"/>
</dbReference>
<feature type="compositionally biased region" description="Polar residues" evidence="2">
    <location>
        <begin position="361"/>
        <end position="372"/>
    </location>
</feature>
<feature type="compositionally biased region" description="Basic and acidic residues" evidence="2">
    <location>
        <begin position="1187"/>
        <end position="1201"/>
    </location>
</feature>
<feature type="region of interest" description="Disordered" evidence="2">
    <location>
        <begin position="824"/>
        <end position="849"/>
    </location>
</feature>
<feature type="compositionally biased region" description="Basic residues" evidence="2">
    <location>
        <begin position="891"/>
        <end position="908"/>
    </location>
</feature>
<dbReference type="PANTHER" id="PTHR11439:SF509">
    <property type="entry name" value="RNA-DIRECTED DNA POLYMERASE"/>
    <property type="match status" value="1"/>
</dbReference>
<feature type="domain" description="Reverse transcriptase Ty1/copia-type" evidence="3">
    <location>
        <begin position="466"/>
        <end position="623"/>
    </location>
</feature>
<dbReference type="AlphaFoldDB" id="A0A699GLV2"/>
<evidence type="ECO:0000313" key="4">
    <source>
        <dbReference type="EMBL" id="GEV17538.1"/>
    </source>
</evidence>
<sequence>MSSTLLPSSPACHHLHPSHLHVAITTIDVTSRCHLPPPRYLHRLATTKGAFGSHQHHKGAFGSHQHHMGAFGSHQHHKAWSNISLIMRNKLDIDNLDIDDLYNNLKVYEADIKGSSGSSSNSHNVAFVSAESTSNTNELNVAYSVSTTTCHSSQAQEDLEQIDQDDLEEMNLKWFKKGKGYHAVPPPLTGNYMPPKPDLSFAGLDDTIYKFKISETVTSLAKDKKDVPKTSIACVEKPKEDRSGRIPVSAAKPKATASTSSAKPINIAGPKQSVKFSRERSTQDNVDAGKEVYDQHYIVFPLWSSISSTYKSSDDKPADDKPNDDISSKTVEEPVNKENQAYRDELDRLMSQEKEARCSGNPVNAASTSGTFSADGPSSPSPDAFILAITLLHVDQDNSHTPNLEETAKLQSTGIFNSAYDDDLDIYTSPVQSVGAETDFNNMESSTIFSPIPTHKQELLQFSLQKVWRLVDLPYGKKAVGTKCVYKNKKDERGIVVRNKARLVVQGHRQEEEIDYDEVFTSMARIEAIRIFLAFASFMGFIVYQMDVKSAFLYGTIEEVMYVSQPPGFIDPQFSNKIYKVEKALYGLHQAPKAWYETLSTFLLQNGYRRGTINKTLFIKKDNFDALKIPNEFHGRAYILLRTTASTPIETQKPLVKDEVVADVDVHLYRSMIGSLMYLTASRPDIMFIVYACSRRLILWQCKKHTIVATSITEVEYVAIAHCLKKIHAIVDEKAMVISESSVRSDLLFNDQDDIRADEAVHQEGGDSMERAITTDASLVAVQDSDNIAKTQSMIMSINPISQEISSGHTVRSGEDRMEQETNLTDFIPPTPHDSPLSGGHAPGSDKSRPNLLELMNICTKLSNRVLALKEAKTTQDKVITRFKLRVRRLEKKRKARTSQPMKKRLFKGRVETSTKKSLGEDESKQRRNDDQTEELNLTNGADTKVIVEDKGSGEKGSSTIVQVSTARPEISAATPSTPPTTTTICGDEDLTIVQTLIKIKSEKTKEKGFAFRDVEEPPRLTRSTITLQPLPTIILKDKGKGVLVEEEPEELQKVKRRDQGLSQIESDADLAQRIYEEELAELDRAQKERQKQEEATIATLTEEFDDIQAKMDVDQELDVRMTHKEQEMYTIEERARLLAEYFERRKKQLAAKRAEEIKNKPPIRTQVRNRMITYLKHMGDFVPMDSKNEEKKSVEPESKDKKGKRIKRVVDSGPKQKSSKKQKLMQE</sequence>
<feature type="compositionally biased region" description="Basic and acidic residues" evidence="2">
    <location>
        <begin position="312"/>
        <end position="338"/>
    </location>
</feature>
<feature type="region of interest" description="Disordered" evidence="2">
    <location>
        <begin position="238"/>
        <end position="288"/>
    </location>
</feature>
<feature type="region of interest" description="Disordered" evidence="2">
    <location>
        <begin position="309"/>
        <end position="338"/>
    </location>
</feature>
<proteinExistence type="predicted"/>
<keyword evidence="1" id="KW-0175">Coiled coil</keyword>
<accession>A0A699GLV2</accession>
<dbReference type="InterPro" id="IPR013103">
    <property type="entry name" value="RVT_2"/>
</dbReference>
<feature type="compositionally biased region" description="Basic and acidic residues" evidence="2">
    <location>
        <begin position="909"/>
        <end position="931"/>
    </location>
</feature>
<feature type="compositionally biased region" description="Basic and acidic residues" evidence="2">
    <location>
        <begin position="276"/>
        <end position="288"/>
    </location>
</feature>
<protein>
    <submittedName>
        <fullName evidence="4">Putative ribonuclease H-like domain-containing protein</fullName>
    </submittedName>
</protein>
<feature type="compositionally biased region" description="Basic residues" evidence="2">
    <location>
        <begin position="1218"/>
        <end position="1228"/>
    </location>
</feature>
<evidence type="ECO:0000259" key="3">
    <source>
        <dbReference type="Pfam" id="PF07727"/>
    </source>
</evidence>
<feature type="compositionally biased region" description="Low complexity" evidence="2">
    <location>
        <begin position="249"/>
        <end position="264"/>
    </location>
</feature>
<feature type="compositionally biased region" description="Polar residues" evidence="2">
    <location>
        <begin position="956"/>
        <end position="966"/>
    </location>
</feature>
<dbReference type="Pfam" id="PF07727">
    <property type="entry name" value="RVT_2"/>
    <property type="match status" value="1"/>
</dbReference>
<reference evidence="4" key="1">
    <citation type="journal article" date="2019" name="Sci. Rep.">
        <title>Draft genome of Tanacetum cinerariifolium, the natural source of mosquito coil.</title>
        <authorList>
            <person name="Yamashiro T."/>
            <person name="Shiraishi A."/>
            <person name="Satake H."/>
            <person name="Nakayama K."/>
        </authorList>
    </citation>
    <scope>NUCLEOTIDE SEQUENCE</scope>
</reference>
<feature type="coiled-coil region" evidence="1">
    <location>
        <begin position="1069"/>
        <end position="1111"/>
    </location>
</feature>
<name>A0A699GLV2_TANCI</name>
<feature type="compositionally biased region" description="Low complexity" evidence="2">
    <location>
        <begin position="972"/>
        <end position="984"/>
    </location>
</feature>
<dbReference type="PANTHER" id="PTHR11439">
    <property type="entry name" value="GAG-POL-RELATED RETROTRANSPOSON"/>
    <property type="match status" value="1"/>
</dbReference>
<feature type="region of interest" description="Disordered" evidence="2">
    <location>
        <begin position="1179"/>
        <end position="1228"/>
    </location>
</feature>
<feature type="region of interest" description="Disordered" evidence="2">
    <location>
        <begin position="891"/>
        <end position="985"/>
    </location>
</feature>
<feature type="region of interest" description="Disordered" evidence="2">
    <location>
        <begin position="352"/>
        <end position="378"/>
    </location>
</feature>
<organism evidence="4">
    <name type="scientific">Tanacetum cinerariifolium</name>
    <name type="common">Dalmatian daisy</name>
    <name type="synonym">Chrysanthemum cinerariifolium</name>
    <dbReference type="NCBI Taxonomy" id="118510"/>
    <lineage>
        <taxon>Eukaryota</taxon>
        <taxon>Viridiplantae</taxon>
        <taxon>Streptophyta</taxon>
        <taxon>Embryophyta</taxon>
        <taxon>Tracheophyta</taxon>
        <taxon>Spermatophyta</taxon>
        <taxon>Magnoliopsida</taxon>
        <taxon>eudicotyledons</taxon>
        <taxon>Gunneridae</taxon>
        <taxon>Pentapetalae</taxon>
        <taxon>asterids</taxon>
        <taxon>campanulids</taxon>
        <taxon>Asterales</taxon>
        <taxon>Asteraceae</taxon>
        <taxon>Asteroideae</taxon>
        <taxon>Anthemideae</taxon>
        <taxon>Anthemidinae</taxon>
        <taxon>Tanacetum</taxon>
    </lineage>
</organism>
<evidence type="ECO:0000256" key="1">
    <source>
        <dbReference type="SAM" id="Coils"/>
    </source>
</evidence>
<evidence type="ECO:0000256" key="2">
    <source>
        <dbReference type="SAM" id="MobiDB-lite"/>
    </source>
</evidence>
<comment type="caution">
    <text evidence="4">The sequence shown here is derived from an EMBL/GenBank/DDBJ whole genome shotgun (WGS) entry which is preliminary data.</text>
</comment>